<evidence type="ECO:0000313" key="1">
    <source>
        <dbReference type="EMBL" id="CFE48062.1"/>
    </source>
</evidence>
<dbReference type="EC" id="2.7.11.1" evidence="3"/>
<reference evidence="5 6" key="1">
    <citation type="submission" date="2015-03" db="EMBL/GenBank/DDBJ databases">
        <authorList>
            <consortium name="Pathogen Informatics"/>
        </authorList>
    </citation>
    <scope>NUCLEOTIDE SEQUENCE [LARGE SCALE GENOMIC DNA]</scope>
    <source>
        <strain evidence="3 8">Bir 172</strain>
        <strain evidence="2 6">C09601061</strain>
        <strain evidence="4 5">D00501624</strain>
        <strain evidence="1 7">H09601792</strain>
    </source>
</reference>
<evidence type="ECO:0000313" key="5">
    <source>
        <dbReference type="Proteomes" id="UP000039217"/>
    </source>
</evidence>
<dbReference type="GO" id="GO:0004674">
    <property type="term" value="F:protein serine/threonine kinase activity"/>
    <property type="evidence" value="ECO:0007669"/>
    <property type="project" value="UniProtKB-EC"/>
</dbReference>
<evidence type="ECO:0000313" key="4">
    <source>
        <dbReference type="EMBL" id="CNV82848.1"/>
    </source>
</evidence>
<dbReference type="EMBL" id="CQQC01001303">
    <property type="protein sequence ID" value="CNV82848.1"/>
    <property type="molecule type" value="Genomic_DNA"/>
</dbReference>
<evidence type="ECO:0000313" key="7">
    <source>
        <dbReference type="Proteomes" id="UP000046947"/>
    </source>
</evidence>
<evidence type="ECO:0000313" key="8">
    <source>
        <dbReference type="Proteomes" id="UP000048948"/>
    </source>
</evidence>
<organism evidence="3 8">
    <name type="scientific">Mycobacterium tuberculosis</name>
    <dbReference type="NCBI Taxonomy" id="1773"/>
    <lineage>
        <taxon>Bacteria</taxon>
        <taxon>Bacillati</taxon>
        <taxon>Actinomycetota</taxon>
        <taxon>Actinomycetes</taxon>
        <taxon>Mycobacteriales</taxon>
        <taxon>Mycobacteriaceae</taxon>
        <taxon>Mycobacterium</taxon>
        <taxon>Mycobacterium tuberculosis complex</taxon>
    </lineage>
</organism>
<protein>
    <submittedName>
        <fullName evidence="3">Ser/Thr protein kinase</fullName>
        <ecNumber evidence="3">2.7.1.-</ecNumber>
        <ecNumber evidence="3">2.7.11.1</ecNumber>
    </submittedName>
</protein>
<dbReference type="Proteomes" id="UP000046680">
    <property type="component" value="Unassembled WGS sequence"/>
</dbReference>
<evidence type="ECO:0000313" key="6">
    <source>
        <dbReference type="Proteomes" id="UP000046680"/>
    </source>
</evidence>
<dbReference type="Proteomes" id="UP000046947">
    <property type="component" value="Unassembled WGS sequence"/>
</dbReference>
<dbReference type="Proteomes" id="UP000048948">
    <property type="component" value="Unassembled WGS sequence"/>
</dbReference>
<dbReference type="EMBL" id="CGCX01000142">
    <property type="protein sequence ID" value="CFR68216.1"/>
    <property type="molecule type" value="Genomic_DNA"/>
</dbReference>
<evidence type="ECO:0000313" key="3">
    <source>
        <dbReference type="EMBL" id="CKT92454.1"/>
    </source>
</evidence>
<dbReference type="AlphaFoldDB" id="A0A655AV66"/>
<dbReference type="EC" id="2.7.1.-" evidence="3"/>
<keyword evidence="3" id="KW-0418">Kinase</keyword>
<evidence type="ECO:0000313" key="2">
    <source>
        <dbReference type="EMBL" id="CFR68216.1"/>
    </source>
</evidence>
<gene>
    <name evidence="3" type="primary">pknK</name>
    <name evidence="2" type="ORF">ERS007657_00624</name>
    <name evidence="4" type="ORF">ERS007661_03143</name>
    <name evidence="1" type="ORF">ERS007688_00957</name>
    <name evidence="3" type="ORF">ERS027646_04284</name>
</gene>
<keyword evidence="3" id="KW-0808">Transferase</keyword>
<dbReference type="EMBL" id="CNGE01001255">
    <property type="protein sequence ID" value="CKT92454.1"/>
    <property type="molecule type" value="Genomic_DNA"/>
</dbReference>
<proteinExistence type="predicted"/>
<dbReference type="EMBL" id="CFOH01000107">
    <property type="protein sequence ID" value="CFE48062.1"/>
    <property type="molecule type" value="Genomic_DNA"/>
</dbReference>
<sequence>MAADLLAPRTIPRDNGIATMTAELDEDSAVRLLSAGDSADRDQACQRAGALAAAIDGTRRPLAALQAQILHIETLAATGRESDARNELAPVATKCAELGLSRLLVDAGLA</sequence>
<accession>A0A655AV66</accession>
<name>A0A655AV66_MYCTX</name>
<dbReference type="Proteomes" id="UP000039217">
    <property type="component" value="Unassembled WGS sequence"/>
</dbReference>